<keyword evidence="4" id="KW-1185">Reference proteome</keyword>
<dbReference type="PANTHER" id="PTHR38790">
    <property type="entry name" value="2EXR DOMAIN-CONTAINING PROTEIN-RELATED"/>
    <property type="match status" value="1"/>
</dbReference>
<evidence type="ECO:0000313" key="4">
    <source>
        <dbReference type="Proteomes" id="UP000799750"/>
    </source>
</evidence>
<proteinExistence type="predicted"/>
<dbReference type="OrthoDB" id="4757095at2759"/>
<dbReference type="InterPro" id="IPR056632">
    <property type="entry name" value="DUF7730"/>
</dbReference>
<reference evidence="3" key="1">
    <citation type="journal article" date="2020" name="Stud. Mycol.">
        <title>101 Dothideomycetes genomes: a test case for predicting lifestyles and emergence of pathogens.</title>
        <authorList>
            <person name="Haridas S."/>
            <person name="Albert R."/>
            <person name="Binder M."/>
            <person name="Bloem J."/>
            <person name="Labutti K."/>
            <person name="Salamov A."/>
            <person name="Andreopoulos B."/>
            <person name="Baker S."/>
            <person name="Barry K."/>
            <person name="Bills G."/>
            <person name="Bluhm B."/>
            <person name="Cannon C."/>
            <person name="Castanera R."/>
            <person name="Culley D."/>
            <person name="Daum C."/>
            <person name="Ezra D."/>
            <person name="Gonzalez J."/>
            <person name="Henrissat B."/>
            <person name="Kuo A."/>
            <person name="Liang C."/>
            <person name="Lipzen A."/>
            <person name="Lutzoni F."/>
            <person name="Magnuson J."/>
            <person name="Mondo S."/>
            <person name="Nolan M."/>
            <person name="Ohm R."/>
            <person name="Pangilinan J."/>
            <person name="Park H.-J."/>
            <person name="Ramirez L."/>
            <person name="Alfaro M."/>
            <person name="Sun H."/>
            <person name="Tritt A."/>
            <person name="Yoshinaga Y."/>
            <person name="Zwiers L.-H."/>
            <person name="Turgeon B."/>
            <person name="Goodwin S."/>
            <person name="Spatafora J."/>
            <person name="Crous P."/>
            <person name="Grigoriev I."/>
        </authorList>
    </citation>
    <scope>NUCLEOTIDE SEQUENCE</scope>
    <source>
        <strain evidence="3">CBS 269.34</strain>
    </source>
</reference>
<evidence type="ECO:0000259" key="2">
    <source>
        <dbReference type="Pfam" id="PF24864"/>
    </source>
</evidence>
<sequence>MLGNLTSIVCVPFRCGGGITLDQKSGVRRKSPKGVTRRAEASTSFPLPLRPRDPNVVPQITQPESSLFKLPAELRDAIYREVLGGHVLHLNVPKTSQSESLTGVLEAHECRYGAADGDWRCEYDDVAPFEGPASLLSMLFACRQIYYEAMSISMSILYSTNAFSLDLDLLMPSLPQTCITNVLPPESLNAIKSLNLLHRIREPPPYRYLIDHEWASAWRAIASMKGLQHLRVNIMVERYDSFWRRQEVREEWLYIEAEAVRVVEVQMEQKILQSFEIRAPATDIRDAYGLGAYGAVSVSDIEIGGTVYPIWRVAD</sequence>
<protein>
    <recommendedName>
        <fullName evidence="2">DUF7730 domain-containing protein</fullName>
    </recommendedName>
</protein>
<evidence type="ECO:0000313" key="3">
    <source>
        <dbReference type="EMBL" id="KAF2501939.1"/>
    </source>
</evidence>
<dbReference type="Proteomes" id="UP000799750">
    <property type="component" value="Unassembled WGS sequence"/>
</dbReference>
<evidence type="ECO:0000256" key="1">
    <source>
        <dbReference type="SAM" id="MobiDB-lite"/>
    </source>
</evidence>
<accession>A0A6A6RB48</accession>
<name>A0A6A6RB48_9PEZI</name>
<dbReference type="EMBL" id="MU004181">
    <property type="protein sequence ID" value="KAF2501939.1"/>
    <property type="molecule type" value="Genomic_DNA"/>
</dbReference>
<feature type="domain" description="DUF7730" evidence="2">
    <location>
        <begin position="61"/>
        <end position="266"/>
    </location>
</feature>
<feature type="compositionally biased region" description="Basic residues" evidence="1">
    <location>
        <begin position="26"/>
        <end position="36"/>
    </location>
</feature>
<dbReference type="Pfam" id="PF24864">
    <property type="entry name" value="DUF7730"/>
    <property type="match status" value="1"/>
</dbReference>
<organism evidence="3 4">
    <name type="scientific">Lophium mytilinum</name>
    <dbReference type="NCBI Taxonomy" id="390894"/>
    <lineage>
        <taxon>Eukaryota</taxon>
        <taxon>Fungi</taxon>
        <taxon>Dikarya</taxon>
        <taxon>Ascomycota</taxon>
        <taxon>Pezizomycotina</taxon>
        <taxon>Dothideomycetes</taxon>
        <taxon>Pleosporomycetidae</taxon>
        <taxon>Mytilinidiales</taxon>
        <taxon>Mytilinidiaceae</taxon>
        <taxon>Lophium</taxon>
    </lineage>
</organism>
<dbReference type="AlphaFoldDB" id="A0A6A6RB48"/>
<feature type="region of interest" description="Disordered" evidence="1">
    <location>
        <begin position="25"/>
        <end position="55"/>
    </location>
</feature>
<gene>
    <name evidence="3" type="ORF">BU16DRAFT_520913</name>
</gene>